<gene>
    <name evidence="1" type="ORF">FOC69_05665</name>
</gene>
<sequence>MSKSNFQIETKKLCKIESDLLKLISDSEGKILNRQNELLLVDYKRAVASGCFQGTLEEFKEFREVACWGVSSMNRDDFSGFSPIPNDLGCGVNGALGSLGTNSVSAFILVPRECKYCKVRSFPTLEQAECFVSENPRMTDIEIITEREFVNAWNDRFYPVDRF</sequence>
<dbReference type="Proteomes" id="UP000501467">
    <property type="component" value="Chromosome"/>
</dbReference>
<evidence type="ECO:0000313" key="1">
    <source>
        <dbReference type="EMBL" id="QKH82990.1"/>
    </source>
</evidence>
<evidence type="ECO:0000313" key="2">
    <source>
        <dbReference type="Proteomes" id="UP000501467"/>
    </source>
</evidence>
<dbReference type="AlphaFoldDB" id="A0AAP9NA17"/>
<dbReference type="RefSeq" id="WP_005776935.1">
    <property type="nucleotide sequence ID" value="NZ_CP054003.1"/>
</dbReference>
<organism evidence="1 2">
    <name type="scientific">Bacteroides fragilis</name>
    <dbReference type="NCBI Taxonomy" id="817"/>
    <lineage>
        <taxon>Bacteria</taxon>
        <taxon>Pseudomonadati</taxon>
        <taxon>Bacteroidota</taxon>
        <taxon>Bacteroidia</taxon>
        <taxon>Bacteroidales</taxon>
        <taxon>Bacteroidaceae</taxon>
        <taxon>Bacteroides</taxon>
    </lineage>
</organism>
<dbReference type="EMBL" id="CP054003">
    <property type="protein sequence ID" value="QKH82990.1"/>
    <property type="molecule type" value="Genomic_DNA"/>
</dbReference>
<accession>A0AAP9NA17</accession>
<proteinExistence type="predicted"/>
<name>A0AAP9NA17_BACFG</name>
<reference evidence="1 2" key="1">
    <citation type="submission" date="2020-05" db="EMBL/GenBank/DDBJ databases">
        <title>FDA dAtabase for Regulatory Grade micrObial Sequences (FDA-ARGOS): Supporting development and validation of Infectious Disease Dx tests.</title>
        <authorList>
            <person name="Bojja K."/>
            <person name="Kessler A."/>
            <person name="Tallon L."/>
            <person name="Sadzewicz L."/>
            <person name="Zhao X."/>
            <person name="Vavikolanu K."/>
            <person name="Mehta A."/>
            <person name="Aluvathingal J."/>
            <person name="Nadendla S."/>
            <person name="Myers T."/>
            <person name="Yan Y."/>
            <person name="Sichtig H."/>
        </authorList>
    </citation>
    <scope>NUCLEOTIDE SEQUENCE [LARGE SCALE GENOMIC DNA]</scope>
    <source>
        <strain evidence="1 2">FDAARGOS_763</strain>
    </source>
</reference>
<protein>
    <submittedName>
        <fullName evidence="1">Uncharacterized protein</fullName>
    </submittedName>
</protein>